<comment type="subcellular location">
    <subcellularLocation>
        <location evidence="7">Nucleus</location>
        <location evidence="7">Nucleolus</location>
    </subcellularLocation>
</comment>
<evidence type="ECO:0000256" key="2">
    <source>
        <dbReference type="ARBA" id="ARBA00022722"/>
    </source>
</evidence>
<evidence type="ECO:0000256" key="6">
    <source>
        <dbReference type="ARBA" id="ARBA00023242"/>
    </source>
</evidence>
<dbReference type="Pfam" id="PF08772">
    <property type="entry name" value="Zn_ribbon_NOB1"/>
    <property type="match status" value="1"/>
</dbReference>
<keyword evidence="10" id="KW-0255">Endonuclease</keyword>
<comment type="caution">
    <text evidence="10">The sequence shown here is derived from an EMBL/GenBank/DDBJ whole genome shotgun (WGS) entry which is preliminary data.</text>
</comment>
<evidence type="ECO:0000313" key="11">
    <source>
        <dbReference type="Proteomes" id="UP001447188"/>
    </source>
</evidence>
<evidence type="ECO:0000256" key="8">
    <source>
        <dbReference type="SAM" id="MobiDB-lite"/>
    </source>
</evidence>
<dbReference type="PANTHER" id="PTHR12814:SF2">
    <property type="entry name" value="RNA-BINDING PROTEIN NOB1"/>
    <property type="match status" value="1"/>
</dbReference>
<organism evidence="10 11">
    <name type="scientific">Discina gigas</name>
    <dbReference type="NCBI Taxonomy" id="1032678"/>
    <lineage>
        <taxon>Eukaryota</taxon>
        <taxon>Fungi</taxon>
        <taxon>Dikarya</taxon>
        <taxon>Ascomycota</taxon>
        <taxon>Pezizomycotina</taxon>
        <taxon>Pezizomycetes</taxon>
        <taxon>Pezizales</taxon>
        <taxon>Discinaceae</taxon>
        <taxon>Discina</taxon>
    </lineage>
</organism>
<evidence type="ECO:0000256" key="7">
    <source>
        <dbReference type="PIRNR" id="PIRNR037125"/>
    </source>
</evidence>
<keyword evidence="2" id="KW-0540">Nuclease</keyword>
<dbReference type="SMART" id="SM00670">
    <property type="entry name" value="PINc"/>
    <property type="match status" value="1"/>
</dbReference>
<feature type="region of interest" description="Disordered" evidence="8">
    <location>
        <begin position="348"/>
        <end position="392"/>
    </location>
</feature>
<keyword evidence="5 7" id="KW-0862">Zinc</keyword>
<evidence type="ECO:0000259" key="9">
    <source>
        <dbReference type="SMART" id="SM00670"/>
    </source>
</evidence>
<proteinExistence type="inferred from homology"/>
<dbReference type="Proteomes" id="UP001447188">
    <property type="component" value="Unassembled WGS sequence"/>
</dbReference>
<keyword evidence="4" id="KW-0378">Hydrolase</keyword>
<evidence type="ECO:0000256" key="5">
    <source>
        <dbReference type="ARBA" id="ARBA00022833"/>
    </source>
</evidence>
<reference evidence="10 11" key="1">
    <citation type="submission" date="2024-02" db="EMBL/GenBank/DDBJ databases">
        <title>Discinaceae phylogenomics.</title>
        <authorList>
            <person name="Dirks A.C."/>
            <person name="James T.Y."/>
        </authorList>
    </citation>
    <scope>NUCLEOTIDE SEQUENCE [LARGE SCALE GENOMIC DNA]</scope>
    <source>
        <strain evidence="10 11">ACD0624</strain>
    </source>
</reference>
<evidence type="ECO:0000256" key="1">
    <source>
        <dbReference type="ARBA" id="ARBA00005858"/>
    </source>
</evidence>
<dbReference type="InterPro" id="IPR033411">
    <property type="entry name" value="Ribonuclease_PIN"/>
</dbReference>
<keyword evidence="3 7" id="KW-0479">Metal-binding</keyword>
<feature type="compositionally biased region" description="Basic and acidic residues" evidence="8">
    <location>
        <begin position="367"/>
        <end position="376"/>
    </location>
</feature>
<dbReference type="InterPro" id="IPR017117">
    <property type="entry name" value="Nob1_euk"/>
</dbReference>
<dbReference type="SUPFAM" id="SSF144206">
    <property type="entry name" value="NOB1 zinc finger-like"/>
    <property type="match status" value="1"/>
</dbReference>
<sequence>MADTTPITALVIDAGPLIKSTSVDSLLARAKKVYTTPAVIAEIRDAATRSRLETTWLPFIQLRTPKPASVSVVSDFAKRTGDFAVLSVTDLQLLALTYELEVEENGGDWRLRRTPGQKGINGPVPQAKKASGQAAEEKPDGVKEEANVEPAEPAKEAISSSLANTHLSPPSQDPTPADDQASDSDSSDSEGWITASNIHLHKAQSAPAPRTSKPTWPMAVAITTTDFAMQNVLLQMNLHLVSPGDLQRIRSVKTWVLRCHACFKICRDMQKQFCPSCGGATLLRAACSTDSTGVFSVHLKRNMQWNNRGNVFSIPKTQHGSASGKGIKRNLILREDQIEYQREIKQNERQKERDLLDPDYLPGILTGERRDGETRPRVGYGRTNPNQGRSKR</sequence>
<dbReference type="GO" id="GO:0004519">
    <property type="term" value="F:endonuclease activity"/>
    <property type="evidence" value="ECO:0007669"/>
    <property type="project" value="UniProtKB-KW"/>
</dbReference>
<feature type="region of interest" description="Disordered" evidence="8">
    <location>
        <begin position="109"/>
        <end position="191"/>
    </location>
</feature>
<comment type="function">
    <text evidence="7">Required for the synthesis of 40S ribosome subunits. Has a role in processing 20S pre-rRNA into the mature 18S rRNA, where it is required for cleavage at the 3' end of the mature 18S rRNA (D-site). Accompanies the 20S pre-rRNA from the nucleus to the cytoplasm.</text>
</comment>
<comment type="similarity">
    <text evidence="1 7">Belongs to the NOB1 family.</text>
</comment>
<feature type="compositionally biased region" description="Polar residues" evidence="8">
    <location>
        <begin position="158"/>
        <end position="170"/>
    </location>
</feature>
<evidence type="ECO:0000313" key="10">
    <source>
        <dbReference type="EMBL" id="KAL0635992.1"/>
    </source>
</evidence>
<dbReference type="PIRSF" id="PIRSF037125">
    <property type="entry name" value="D-site_20S_pre-rRNA_nuclease"/>
    <property type="match status" value="1"/>
</dbReference>
<dbReference type="InterPro" id="IPR039907">
    <property type="entry name" value="NOB1"/>
</dbReference>
<dbReference type="CDD" id="cd09876">
    <property type="entry name" value="PIN_Nob1-like"/>
    <property type="match status" value="1"/>
</dbReference>
<gene>
    <name evidence="10" type="primary">nob1</name>
    <name evidence="10" type="ORF">Q9L58_005020</name>
</gene>
<evidence type="ECO:0000256" key="3">
    <source>
        <dbReference type="ARBA" id="ARBA00022723"/>
    </source>
</evidence>
<name>A0ABR3GJ75_9PEZI</name>
<protein>
    <recommendedName>
        <fullName evidence="7">20S-pre-rRNA D-site endonuclease NOB1</fullName>
    </recommendedName>
</protein>
<evidence type="ECO:0000256" key="4">
    <source>
        <dbReference type="ARBA" id="ARBA00022801"/>
    </source>
</evidence>
<dbReference type="EMBL" id="JBBBZM010000058">
    <property type="protein sequence ID" value="KAL0635992.1"/>
    <property type="molecule type" value="Genomic_DNA"/>
</dbReference>
<feature type="compositionally biased region" description="Basic and acidic residues" evidence="8">
    <location>
        <begin position="135"/>
        <end position="146"/>
    </location>
</feature>
<dbReference type="InterPro" id="IPR014881">
    <property type="entry name" value="NOB1_Zn-bd"/>
</dbReference>
<feature type="compositionally biased region" description="Polar residues" evidence="8">
    <location>
        <begin position="383"/>
        <end position="392"/>
    </location>
</feature>
<dbReference type="Pfam" id="PF17146">
    <property type="entry name" value="PIN_6"/>
    <property type="match status" value="1"/>
</dbReference>
<keyword evidence="6 7" id="KW-0539">Nucleus</keyword>
<dbReference type="InterPro" id="IPR036283">
    <property type="entry name" value="NOB1_Zf-like_sf"/>
</dbReference>
<dbReference type="PANTHER" id="PTHR12814">
    <property type="entry name" value="RNA-BINDING PROTEIN NOB1"/>
    <property type="match status" value="1"/>
</dbReference>
<dbReference type="InterPro" id="IPR002716">
    <property type="entry name" value="PIN_dom"/>
</dbReference>
<dbReference type="Gene3D" id="6.20.210.10">
    <property type="entry name" value="Nin one binding (NOB1), Zn-ribbon-like"/>
    <property type="match status" value="1"/>
</dbReference>
<dbReference type="Gene3D" id="3.40.50.1010">
    <property type="entry name" value="5'-nuclease"/>
    <property type="match status" value="1"/>
</dbReference>
<keyword evidence="11" id="KW-1185">Reference proteome</keyword>
<feature type="domain" description="PIN" evidence="9">
    <location>
        <begin position="8"/>
        <end position="113"/>
    </location>
</feature>
<accession>A0ABR3GJ75</accession>